<keyword evidence="7 10" id="KW-0808">Transferase</keyword>
<dbReference type="GO" id="GO:0032259">
    <property type="term" value="P:methylation"/>
    <property type="evidence" value="ECO:0007669"/>
    <property type="project" value="UniProtKB-KW"/>
</dbReference>
<evidence type="ECO:0000256" key="4">
    <source>
        <dbReference type="ARBA" id="ARBA00013346"/>
    </source>
</evidence>
<evidence type="ECO:0000256" key="3">
    <source>
        <dbReference type="ARBA" id="ARBA00011890"/>
    </source>
</evidence>
<gene>
    <name evidence="10" type="ORF">D8I35_01370</name>
</gene>
<dbReference type="SUPFAM" id="SSF53335">
    <property type="entry name" value="S-adenosyl-L-methionine-dependent methyltransferases"/>
    <property type="match status" value="1"/>
</dbReference>
<comment type="subcellular location">
    <subcellularLocation>
        <location evidence="1">Cytoplasm</location>
    </subcellularLocation>
</comment>
<evidence type="ECO:0000256" key="2">
    <source>
        <dbReference type="ARBA" id="ARBA00005369"/>
    </source>
</evidence>
<reference evidence="10 11" key="1">
    <citation type="submission" date="2018-10" db="EMBL/GenBank/DDBJ databases">
        <title>Draft genome of Cortibacter populi DSM10536.</title>
        <authorList>
            <person name="Bernier A.-M."/>
            <person name="Bernard K."/>
        </authorList>
    </citation>
    <scope>NUCLEOTIDE SEQUENCE [LARGE SCALE GENOMIC DNA]</scope>
    <source>
        <strain evidence="10 11">DSM 105136</strain>
    </source>
</reference>
<keyword evidence="8" id="KW-0949">S-adenosyl-L-methionine</keyword>
<evidence type="ECO:0000256" key="7">
    <source>
        <dbReference type="ARBA" id="ARBA00022679"/>
    </source>
</evidence>
<evidence type="ECO:0000313" key="11">
    <source>
        <dbReference type="Proteomes" id="UP000278006"/>
    </source>
</evidence>
<dbReference type="NCBIfam" id="TIGR00080">
    <property type="entry name" value="pimt"/>
    <property type="match status" value="1"/>
</dbReference>
<comment type="similarity">
    <text evidence="2">Belongs to the methyltransferase superfamily. L-isoaspartyl/D-aspartyl protein methyltransferase family.</text>
</comment>
<dbReference type="PANTHER" id="PTHR11579">
    <property type="entry name" value="PROTEIN-L-ISOASPARTATE O-METHYLTRANSFERASE"/>
    <property type="match status" value="1"/>
</dbReference>
<evidence type="ECO:0000256" key="5">
    <source>
        <dbReference type="ARBA" id="ARBA00022490"/>
    </source>
</evidence>
<keyword evidence="6 10" id="KW-0489">Methyltransferase</keyword>
<comment type="caution">
    <text evidence="10">The sequence shown here is derived from an EMBL/GenBank/DDBJ whole genome shotgun (WGS) entry which is preliminary data.</text>
</comment>
<organism evidence="10 11">
    <name type="scientific">Corticibacter populi</name>
    <dbReference type="NCBI Taxonomy" id="1550736"/>
    <lineage>
        <taxon>Bacteria</taxon>
        <taxon>Pseudomonadati</taxon>
        <taxon>Pseudomonadota</taxon>
        <taxon>Betaproteobacteria</taxon>
        <taxon>Burkholderiales</taxon>
        <taxon>Comamonadaceae</taxon>
        <taxon>Corticibacter</taxon>
    </lineage>
</organism>
<dbReference type="GO" id="GO:0030091">
    <property type="term" value="P:protein repair"/>
    <property type="evidence" value="ECO:0007669"/>
    <property type="project" value="UniProtKB-UniRule"/>
</dbReference>
<dbReference type="Gene3D" id="3.40.50.150">
    <property type="entry name" value="Vaccinia Virus protein VP39"/>
    <property type="match status" value="1"/>
</dbReference>
<dbReference type="AlphaFoldDB" id="A0A3M6QYV5"/>
<dbReference type="Pfam" id="PF01135">
    <property type="entry name" value="PCMT"/>
    <property type="match status" value="1"/>
</dbReference>
<keyword evidence="5" id="KW-0963">Cytoplasm</keyword>
<evidence type="ECO:0000313" key="10">
    <source>
        <dbReference type="EMBL" id="RMX07809.1"/>
    </source>
</evidence>
<dbReference type="GO" id="GO:0005737">
    <property type="term" value="C:cytoplasm"/>
    <property type="evidence" value="ECO:0007669"/>
    <property type="project" value="UniProtKB-SubCell"/>
</dbReference>
<sequence>MAQAFSAGRIARAAGRLARRAGAAVTERKPRFPAQVLPAATLRAQAVPERRGAAPVAAAASLAAGGAGAALRRPAAAQLSPATLTAAAFSVSSQEGARTRMVSRLAAAGNLRTPVLEAMRAVPRHAFIDSALIAKAYEDNSLPIGFGQTISKPMVVARMLSLLLEAGTAAGGGIAGRVLEIGTGCGYQAALLSRIAAEVYSIERVKGLHERARDNLRPLRVANLHLLFGDGMQGYARGAPYAAIISAAGGEDIPQTWIDQLAVGGRIIAPTHADKGGQVLVVVDKTRTGIKRFALESVHFVPLKSGVD</sequence>
<dbReference type="NCBIfam" id="NF001453">
    <property type="entry name" value="PRK00312.1"/>
    <property type="match status" value="1"/>
</dbReference>
<dbReference type="InterPro" id="IPR000682">
    <property type="entry name" value="PCMT"/>
</dbReference>
<evidence type="ECO:0000256" key="6">
    <source>
        <dbReference type="ARBA" id="ARBA00022603"/>
    </source>
</evidence>
<proteinExistence type="inferred from homology"/>
<evidence type="ECO:0000256" key="8">
    <source>
        <dbReference type="ARBA" id="ARBA00022691"/>
    </source>
</evidence>
<accession>A0A3M6QYV5</accession>
<dbReference type="Proteomes" id="UP000278006">
    <property type="component" value="Unassembled WGS sequence"/>
</dbReference>
<name>A0A3M6QYV5_9BURK</name>
<dbReference type="InterPro" id="IPR029063">
    <property type="entry name" value="SAM-dependent_MTases_sf"/>
</dbReference>
<dbReference type="EMBL" id="RDQO01000001">
    <property type="protein sequence ID" value="RMX07809.1"/>
    <property type="molecule type" value="Genomic_DNA"/>
</dbReference>
<protein>
    <recommendedName>
        <fullName evidence="4 9">Protein-L-isoaspartate O-methyltransferase</fullName>
        <ecNumber evidence="3 9">2.1.1.77</ecNumber>
    </recommendedName>
</protein>
<dbReference type="PANTHER" id="PTHR11579:SF0">
    <property type="entry name" value="PROTEIN-L-ISOASPARTATE(D-ASPARTATE) O-METHYLTRANSFERASE"/>
    <property type="match status" value="1"/>
</dbReference>
<evidence type="ECO:0000256" key="1">
    <source>
        <dbReference type="ARBA" id="ARBA00004496"/>
    </source>
</evidence>
<dbReference type="OrthoDB" id="9810066at2"/>
<dbReference type="GO" id="GO:0004719">
    <property type="term" value="F:protein-L-isoaspartate (D-aspartate) O-methyltransferase activity"/>
    <property type="evidence" value="ECO:0007669"/>
    <property type="project" value="UniProtKB-UniRule"/>
</dbReference>
<dbReference type="CDD" id="cd02440">
    <property type="entry name" value="AdoMet_MTases"/>
    <property type="match status" value="1"/>
</dbReference>
<keyword evidence="11" id="KW-1185">Reference proteome</keyword>
<evidence type="ECO:0000256" key="9">
    <source>
        <dbReference type="NCBIfam" id="TIGR00080"/>
    </source>
</evidence>
<dbReference type="EC" id="2.1.1.77" evidence="3 9"/>